<dbReference type="GO" id="GO:0003700">
    <property type="term" value="F:DNA-binding transcription factor activity"/>
    <property type="evidence" value="ECO:0007669"/>
    <property type="project" value="TreeGrafter"/>
</dbReference>
<feature type="domain" description="HTH tetR-type" evidence="5">
    <location>
        <begin position="8"/>
        <end position="68"/>
    </location>
</feature>
<dbReference type="Pfam" id="PF00440">
    <property type="entry name" value="TetR_N"/>
    <property type="match status" value="1"/>
</dbReference>
<keyword evidence="3" id="KW-0804">Transcription</keyword>
<keyword evidence="2 4" id="KW-0238">DNA-binding</keyword>
<dbReference type="Gene3D" id="1.10.357.10">
    <property type="entry name" value="Tetracycline Repressor, domain 2"/>
    <property type="match status" value="1"/>
</dbReference>
<dbReference type="InterPro" id="IPR023772">
    <property type="entry name" value="DNA-bd_HTH_TetR-type_CS"/>
</dbReference>
<dbReference type="FunFam" id="1.10.10.60:FF:000141">
    <property type="entry name" value="TetR family transcriptional regulator"/>
    <property type="match status" value="1"/>
</dbReference>
<dbReference type="InterPro" id="IPR039536">
    <property type="entry name" value="TetR_C_Proteobacteria"/>
</dbReference>
<protein>
    <submittedName>
        <fullName evidence="6">TetR/AcrR family transcriptional regulator</fullName>
    </submittedName>
</protein>
<evidence type="ECO:0000256" key="3">
    <source>
        <dbReference type="ARBA" id="ARBA00023163"/>
    </source>
</evidence>
<dbReference type="Gene3D" id="1.10.10.60">
    <property type="entry name" value="Homeodomain-like"/>
    <property type="match status" value="1"/>
</dbReference>
<evidence type="ECO:0000256" key="2">
    <source>
        <dbReference type="ARBA" id="ARBA00023125"/>
    </source>
</evidence>
<feature type="DNA-binding region" description="H-T-H motif" evidence="4">
    <location>
        <begin position="31"/>
        <end position="50"/>
    </location>
</feature>
<evidence type="ECO:0000256" key="1">
    <source>
        <dbReference type="ARBA" id="ARBA00023015"/>
    </source>
</evidence>
<dbReference type="InterPro" id="IPR009057">
    <property type="entry name" value="Homeodomain-like_sf"/>
</dbReference>
<dbReference type="PROSITE" id="PS50977">
    <property type="entry name" value="HTH_TETR_2"/>
    <property type="match status" value="1"/>
</dbReference>
<dbReference type="PANTHER" id="PTHR30055">
    <property type="entry name" value="HTH-TYPE TRANSCRIPTIONAL REGULATOR RUTR"/>
    <property type="match status" value="1"/>
</dbReference>
<evidence type="ECO:0000313" key="7">
    <source>
        <dbReference type="Proteomes" id="UP000672602"/>
    </source>
</evidence>
<keyword evidence="7" id="KW-1185">Reference proteome</keyword>
<comment type="caution">
    <text evidence="6">The sequence shown here is derived from an EMBL/GenBank/DDBJ whole genome shotgun (WGS) entry which is preliminary data.</text>
</comment>
<dbReference type="InterPro" id="IPR001647">
    <property type="entry name" value="HTH_TetR"/>
</dbReference>
<dbReference type="InterPro" id="IPR050109">
    <property type="entry name" value="HTH-type_TetR-like_transc_reg"/>
</dbReference>
<evidence type="ECO:0000259" key="5">
    <source>
        <dbReference type="PROSITE" id="PS50977"/>
    </source>
</evidence>
<dbReference type="PROSITE" id="PS01081">
    <property type="entry name" value="HTH_TETR_1"/>
    <property type="match status" value="1"/>
</dbReference>
<keyword evidence="1" id="KW-0805">Transcription regulation</keyword>
<dbReference type="InterPro" id="IPR036271">
    <property type="entry name" value="Tet_transcr_reg_TetR-rel_C_sf"/>
</dbReference>
<dbReference type="GO" id="GO:0000976">
    <property type="term" value="F:transcription cis-regulatory region binding"/>
    <property type="evidence" value="ECO:0007669"/>
    <property type="project" value="TreeGrafter"/>
</dbReference>
<reference evidence="6" key="1">
    <citation type="submission" date="2021-04" db="EMBL/GenBank/DDBJ databases">
        <authorList>
            <person name="Zhang D.-C."/>
        </authorList>
    </citation>
    <scope>NUCLEOTIDE SEQUENCE</scope>
    <source>
        <strain evidence="6">CGMCC 1.15697</strain>
    </source>
</reference>
<dbReference type="Proteomes" id="UP000672602">
    <property type="component" value="Unassembled WGS sequence"/>
</dbReference>
<evidence type="ECO:0000313" key="6">
    <source>
        <dbReference type="EMBL" id="MBP5855810.1"/>
    </source>
</evidence>
<accession>A0A8J7V0Z9</accession>
<organism evidence="6 7">
    <name type="scientific">Marivibrio halodurans</name>
    <dbReference type="NCBI Taxonomy" id="2039722"/>
    <lineage>
        <taxon>Bacteria</taxon>
        <taxon>Pseudomonadati</taxon>
        <taxon>Pseudomonadota</taxon>
        <taxon>Alphaproteobacteria</taxon>
        <taxon>Rhodospirillales</taxon>
        <taxon>Rhodospirillaceae</taxon>
        <taxon>Marivibrio</taxon>
    </lineage>
</organism>
<evidence type="ECO:0000256" key="4">
    <source>
        <dbReference type="PROSITE-ProRule" id="PRU00335"/>
    </source>
</evidence>
<name>A0A8J7V0Z9_9PROT</name>
<dbReference type="RefSeq" id="WP_210680382.1">
    <property type="nucleotide sequence ID" value="NZ_JAGMWN010000001.1"/>
</dbReference>
<dbReference type="SUPFAM" id="SSF48498">
    <property type="entry name" value="Tetracyclin repressor-like, C-terminal domain"/>
    <property type="match status" value="1"/>
</dbReference>
<dbReference type="SUPFAM" id="SSF46689">
    <property type="entry name" value="Homeodomain-like"/>
    <property type="match status" value="1"/>
</dbReference>
<dbReference type="PRINTS" id="PR00455">
    <property type="entry name" value="HTHTETR"/>
</dbReference>
<dbReference type="EMBL" id="JAGMWN010000001">
    <property type="protein sequence ID" value="MBP5855810.1"/>
    <property type="molecule type" value="Genomic_DNA"/>
</dbReference>
<dbReference type="PANTHER" id="PTHR30055:SF146">
    <property type="entry name" value="HTH-TYPE TRANSCRIPTIONAL DUAL REGULATOR CECR"/>
    <property type="match status" value="1"/>
</dbReference>
<sequence>MPPQDRATSKQAQILEGARGAFTTSGYEGTSVDEIAQRAGVSKATVYKHFADKKDVFLAFVRCECTRHAAQTFDTPPSEGDIRTILIGIANSYLHLILSNHAQAVFRIVVAESQRFPEIGRAFQEAGPETGRRRLERILAGGVARGELMIDDTDLAARQFLELCKADLFYERLYGGRTEPTATERDVHARKTVDMFLRAYGTPTPRA</sequence>
<gene>
    <name evidence="6" type="ORF">KAJ83_02235</name>
</gene>
<dbReference type="AlphaFoldDB" id="A0A8J7V0Z9"/>
<proteinExistence type="predicted"/>
<dbReference type="Pfam" id="PF14246">
    <property type="entry name" value="TetR_C_7"/>
    <property type="match status" value="1"/>
</dbReference>